<keyword evidence="1" id="KW-0472">Membrane</keyword>
<evidence type="ECO:0000256" key="1">
    <source>
        <dbReference type="SAM" id="Phobius"/>
    </source>
</evidence>
<keyword evidence="1" id="KW-0812">Transmembrane</keyword>
<organism evidence="2">
    <name type="scientific">marine sediment metagenome</name>
    <dbReference type="NCBI Taxonomy" id="412755"/>
    <lineage>
        <taxon>unclassified sequences</taxon>
        <taxon>metagenomes</taxon>
        <taxon>ecological metagenomes</taxon>
    </lineage>
</organism>
<dbReference type="AlphaFoldDB" id="A0A0F9PB64"/>
<accession>A0A0F9PB64</accession>
<dbReference type="EMBL" id="LAZR01006649">
    <property type="protein sequence ID" value="KKM90612.1"/>
    <property type="molecule type" value="Genomic_DNA"/>
</dbReference>
<protein>
    <recommendedName>
        <fullName evidence="3">DUF2933 domain-containing protein</fullName>
    </recommendedName>
</protein>
<reference evidence="2" key="1">
    <citation type="journal article" date="2015" name="Nature">
        <title>Complex archaea that bridge the gap between prokaryotes and eukaryotes.</title>
        <authorList>
            <person name="Spang A."/>
            <person name="Saw J.H."/>
            <person name="Jorgensen S.L."/>
            <person name="Zaremba-Niedzwiedzka K."/>
            <person name="Martijn J."/>
            <person name="Lind A.E."/>
            <person name="van Eijk R."/>
            <person name="Schleper C."/>
            <person name="Guy L."/>
            <person name="Ettema T.J."/>
        </authorList>
    </citation>
    <scope>NUCLEOTIDE SEQUENCE</scope>
</reference>
<sequence>MEWRAENWFWTLIGIIFVAMHLFGHGGHKDGHDKDSSLAL</sequence>
<dbReference type="Pfam" id="PF11666">
    <property type="entry name" value="DUF2933"/>
    <property type="match status" value="1"/>
</dbReference>
<feature type="transmembrane region" description="Helical" evidence="1">
    <location>
        <begin position="7"/>
        <end position="24"/>
    </location>
</feature>
<dbReference type="InterPro" id="IPR021682">
    <property type="entry name" value="DUF2933"/>
</dbReference>
<evidence type="ECO:0008006" key="3">
    <source>
        <dbReference type="Google" id="ProtNLM"/>
    </source>
</evidence>
<gene>
    <name evidence="2" type="ORF">LCGC14_1236810</name>
</gene>
<proteinExistence type="predicted"/>
<evidence type="ECO:0000313" key="2">
    <source>
        <dbReference type="EMBL" id="KKM90612.1"/>
    </source>
</evidence>
<comment type="caution">
    <text evidence="2">The sequence shown here is derived from an EMBL/GenBank/DDBJ whole genome shotgun (WGS) entry which is preliminary data.</text>
</comment>
<keyword evidence="1" id="KW-1133">Transmembrane helix</keyword>
<name>A0A0F9PB64_9ZZZZ</name>